<proteinExistence type="predicted"/>
<dbReference type="EMBL" id="CYRY02003280">
    <property type="protein sequence ID" value="VCW67919.1"/>
    <property type="molecule type" value="Genomic_DNA"/>
</dbReference>
<gene>
    <name evidence="1" type="ORF">BN2614_LOCUS3</name>
</gene>
<sequence length="46" mass="5390">MTMVVPMNMWMGEQFPERGKVSKQANRCVPLKKIDSCSYLSDRRQL</sequence>
<dbReference type="AlphaFoldDB" id="A0A9X9LH76"/>
<evidence type="ECO:0000313" key="1">
    <source>
        <dbReference type="EMBL" id="VCW67919.1"/>
    </source>
</evidence>
<dbReference type="Proteomes" id="UP000269945">
    <property type="component" value="Unassembled WGS sequence"/>
</dbReference>
<comment type="caution">
    <text evidence="1">The sequence shown here is derived from an EMBL/GenBank/DDBJ whole genome shotgun (WGS) entry which is preliminary data.</text>
</comment>
<evidence type="ECO:0000313" key="2">
    <source>
        <dbReference type="Proteomes" id="UP000269945"/>
    </source>
</evidence>
<name>A0A9X9LH76_GULGU</name>
<reference evidence="1 2" key="1">
    <citation type="submission" date="2018-10" db="EMBL/GenBank/DDBJ databases">
        <authorList>
            <person name="Ekblom R."/>
            <person name="Jareborg N."/>
        </authorList>
    </citation>
    <scope>NUCLEOTIDE SEQUENCE [LARGE SCALE GENOMIC DNA]</scope>
    <source>
        <tissue evidence="1">Muscle</tissue>
    </source>
</reference>
<protein>
    <submittedName>
        <fullName evidence="1">Uncharacterized protein</fullName>
    </submittedName>
</protein>
<organism evidence="1 2">
    <name type="scientific">Gulo gulo</name>
    <name type="common">Wolverine</name>
    <name type="synonym">Gluton</name>
    <dbReference type="NCBI Taxonomy" id="48420"/>
    <lineage>
        <taxon>Eukaryota</taxon>
        <taxon>Metazoa</taxon>
        <taxon>Chordata</taxon>
        <taxon>Craniata</taxon>
        <taxon>Vertebrata</taxon>
        <taxon>Euteleostomi</taxon>
        <taxon>Mammalia</taxon>
        <taxon>Eutheria</taxon>
        <taxon>Laurasiatheria</taxon>
        <taxon>Carnivora</taxon>
        <taxon>Caniformia</taxon>
        <taxon>Musteloidea</taxon>
        <taxon>Mustelidae</taxon>
        <taxon>Guloninae</taxon>
        <taxon>Gulo</taxon>
    </lineage>
</organism>
<keyword evidence="2" id="KW-1185">Reference proteome</keyword>
<accession>A0A9X9LH76</accession>